<evidence type="ECO:0000313" key="2">
    <source>
        <dbReference type="EMBL" id="VTS02727.1"/>
    </source>
</evidence>
<dbReference type="AlphaFoldDB" id="A0A6P2DLS3"/>
<keyword evidence="1" id="KW-0472">Membrane</keyword>
<dbReference type="EMBL" id="LR593886">
    <property type="protein sequence ID" value="VTS02727.1"/>
    <property type="molecule type" value="Genomic_DNA"/>
</dbReference>
<dbReference type="KEGG" id="gms:SOIL9_74200"/>
<evidence type="ECO:0000313" key="3">
    <source>
        <dbReference type="Proteomes" id="UP000464178"/>
    </source>
</evidence>
<feature type="transmembrane region" description="Helical" evidence="1">
    <location>
        <begin position="7"/>
        <end position="25"/>
    </location>
</feature>
<name>A0A6P2DLS3_9BACT</name>
<reference evidence="2 3" key="1">
    <citation type="submission" date="2019-05" db="EMBL/GenBank/DDBJ databases">
        <authorList>
            <consortium name="Science for Life Laboratories"/>
        </authorList>
    </citation>
    <scope>NUCLEOTIDE SEQUENCE [LARGE SCALE GENOMIC DNA]</scope>
    <source>
        <strain evidence="2">Soil9</strain>
    </source>
</reference>
<keyword evidence="1" id="KW-0812">Transmembrane</keyword>
<evidence type="ECO:0000256" key="1">
    <source>
        <dbReference type="SAM" id="Phobius"/>
    </source>
</evidence>
<accession>A0A6P2DLS3</accession>
<dbReference type="RefSeq" id="WP_162672822.1">
    <property type="nucleotide sequence ID" value="NZ_LR593886.1"/>
</dbReference>
<protein>
    <submittedName>
        <fullName evidence="2">Uncharacterized protein</fullName>
    </submittedName>
</protein>
<keyword evidence="3" id="KW-1185">Reference proteome</keyword>
<proteinExistence type="predicted"/>
<sequence>MVKIKTVMVFGVIAAVTAGVLWFLVTRAPAASGSTPELLKLFGGPEGLAVIRGADKIEAFRLNHSSGQRPTVTEGPVAVSGAVAESLVSVLSSHDCYEWSYAKVCKPVWGVRLSFYRGADRVDVLFCFQCDELSVSLNGTKVGSGYFEPTRPELLRAIQAIFPNDQVLRELPERR</sequence>
<organism evidence="2 3">
    <name type="scientific">Gemmata massiliana</name>
    <dbReference type="NCBI Taxonomy" id="1210884"/>
    <lineage>
        <taxon>Bacteria</taxon>
        <taxon>Pseudomonadati</taxon>
        <taxon>Planctomycetota</taxon>
        <taxon>Planctomycetia</taxon>
        <taxon>Gemmatales</taxon>
        <taxon>Gemmataceae</taxon>
        <taxon>Gemmata</taxon>
    </lineage>
</organism>
<keyword evidence="1" id="KW-1133">Transmembrane helix</keyword>
<dbReference type="Proteomes" id="UP000464178">
    <property type="component" value="Chromosome"/>
</dbReference>
<gene>
    <name evidence="2" type="ORF">SOIL9_74200</name>
</gene>